<keyword evidence="3 6" id="KW-1133">Transmembrane helix</keyword>
<evidence type="ECO:0000256" key="2">
    <source>
        <dbReference type="ARBA" id="ARBA00022692"/>
    </source>
</evidence>
<gene>
    <name evidence="9" type="ORF">KV396_03290</name>
</gene>
<dbReference type="SUPFAM" id="SSF52540">
    <property type="entry name" value="P-loop containing nucleoside triphosphate hydrolases"/>
    <property type="match status" value="1"/>
</dbReference>
<name>A0ABY4IL97_9MICO</name>
<accession>A0ABY4IL97</accession>
<evidence type="ECO:0000256" key="4">
    <source>
        <dbReference type="ARBA" id="ARBA00023136"/>
    </source>
</evidence>
<comment type="subcellular location">
    <subcellularLocation>
        <location evidence="1">Cell membrane</location>
        <topology evidence="1">Multi-pass membrane protein</topology>
    </subcellularLocation>
</comment>
<evidence type="ECO:0000256" key="5">
    <source>
        <dbReference type="SAM" id="MobiDB-lite"/>
    </source>
</evidence>
<dbReference type="Gene3D" id="1.20.1560.10">
    <property type="entry name" value="ABC transporter type 1, transmembrane domain"/>
    <property type="match status" value="1"/>
</dbReference>
<evidence type="ECO:0000259" key="7">
    <source>
        <dbReference type="PROSITE" id="PS50893"/>
    </source>
</evidence>
<proteinExistence type="predicted"/>
<dbReference type="PROSITE" id="PS50893">
    <property type="entry name" value="ABC_TRANSPORTER_2"/>
    <property type="match status" value="1"/>
</dbReference>
<evidence type="ECO:0000259" key="8">
    <source>
        <dbReference type="PROSITE" id="PS50929"/>
    </source>
</evidence>
<dbReference type="Pfam" id="PF00664">
    <property type="entry name" value="ABC_membrane"/>
    <property type="match status" value="1"/>
</dbReference>
<feature type="transmembrane region" description="Helical" evidence="6">
    <location>
        <begin position="71"/>
        <end position="92"/>
    </location>
</feature>
<evidence type="ECO:0000256" key="3">
    <source>
        <dbReference type="ARBA" id="ARBA00022989"/>
    </source>
</evidence>
<feature type="region of interest" description="Disordered" evidence="5">
    <location>
        <begin position="552"/>
        <end position="588"/>
    </location>
</feature>
<keyword evidence="2 6" id="KW-0812">Transmembrane</keyword>
<dbReference type="SUPFAM" id="SSF90123">
    <property type="entry name" value="ABC transporter transmembrane region"/>
    <property type="match status" value="1"/>
</dbReference>
<dbReference type="Pfam" id="PF00005">
    <property type="entry name" value="ABC_tran"/>
    <property type="match status" value="1"/>
</dbReference>
<dbReference type="GO" id="GO:0005524">
    <property type="term" value="F:ATP binding"/>
    <property type="evidence" value="ECO:0007669"/>
    <property type="project" value="UniProtKB-KW"/>
</dbReference>
<feature type="transmembrane region" description="Helical" evidence="6">
    <location>
        <begin position="38"/>
        <end position="59"/>
    </location>
</feature>
<dbReference type="Gene3D" id="3.40.50.300">
    <property type="entry name" value="P-loop containing nucleotide triphosphate hydrolases"/>
    <property type="match status" value="1"/>
</dbReference>
<evidence type="ECO:0000313" key="9">
    <source>
        <dbReference type="EMBL" id="UPL13547.1"/>
    </source>
</evidence>
<feature type="transmembrane region" description="Helical" evidence="6">
    <location>
        <begin position="171"/>
        <end position="191"/>
    </location>
</feature>
<dbReference type="InterPro" id="IPR036640">
    <property type="entry name" value="ABC1_TM_sf"/>
</dbReference>
<dbReference type="InterPro" id="IPR027417">
    <property type="entry name" value="P-loop_NTPase"/>
</dbReference>
<dbReference type="PANTHER" id="PTHR43394:SF1">
    <property type="entry name" value="ATP-BINDING CASSETTE SUB-FAMILY B MEMBER 10, MITOCHONDRIAL"/>
    <property type="match status" value="1"/>
</dbReference>
<dbReference type="Proteomes" id="UP000831963">
    <property type="component" value="Chromosome"/>
</dbReference>
<protein>
    <submittedName>
        <fullName evidence="9">ABC transporter ATP-binding protein/permease</fullName>
    </submittedName>
</protein>
<organism evidence="9 10">
    <name type="scientific">Microbacterium galbinum</name>
    <dbReference type="NCBI Taxonomy" id="2851646"/>
    <lineage>
        <taxon>Bacteria</taxon>
        <taxon>Bacillati</taxon>
        <taxon>Actinomycetota</taxon>
        <taxon>Actinomycetes</taxon>
        <taxon>Micrococcales</taxon>
        <taxon>Microbacteriaceae</taxon>
        <taxon>Microbacterium</taxon>
    </lineage>
</organism>
<evidence type="ECO:0000256" key="1">
    <source>
        <dbReference type="ARBA" id="ARBA00004651"/>
    </source>
</evidence>
<dbReference type="PROSITE" id="PS00211">
    <property type="entry name" value="ABC_TRANSPORTER_1"/>
    <property type="match status" value="1"/>
</dbReference>
<dbReference type="PROSITE" id="PS50929">
    <property type="entry name" value="ABC_TM1F"/>
    <property type="match status" value="1"/>
</dbReference>
<sequence length="588" mass="61343">MPRPAPNLEPNPAPTTVGGAFREGVWGRGRRLRAALSIAGFCGHQLAEVMVPVAVGVVIDRAIAPHDPVALGWALVFLVAVFAVLICAWQVGDRSATVVYARGEHALRQGVLGLALRRRVRRPAGEVLTISSSDAGQTAGFFWVIAEQAAAATAVLVACITLLVIAWPLAIAVVIGTLVQAFVVHAVSGGLRRRGYAAQKQAARLDAVSTDFATGLRVLGALGGAPRAAERYVAESAVAAEAAYRAEKATAGLTALNLLVSGLAFTGIAMLGGRLALEGAITVGGFVTAMGLAQTIRGPLQALGYLPAQIASKHGSATRIAEFTAEAEMDAAEAGADAAEAGADAVERMPVTDAVAAAAGGVPAGGVVARLDVDGRPIEIRAGELTGIRADPARIADLARLFGGQREPEVGELLLTGTDAARLDAEGLRSRVFAPPHDAAVFSGTAAENIADPIDAAHLEASAFDEVLRRLPDGLDERVGERGLRLSGGQRQRLLLARALHQPQPLLVLHEPTTAIDPITEAQVAEGLARDGRTILLLTDRASLLAACAHVHDLRDDPDQRDHPDPREDPDPRDDRNPRDDPDQRDDA</sequence>
<keyword evidence="9" id="KW-0067">ATP-binding</keyword>
<dbReference type="InterPro" id="IPR039421">
    <property type="entry name" value="Type_1_exporter"/>
</dbReference>
<dbReference type="InterPro" id="IPR011527">
    <property type="entry name" value="ABC1_TM_dom"/>
</dbReference>
<reference evidence="9 10" key="1">
    <citation type="submission" date="2021-06" db="EMBL/GenBank/DDBJ databases">
        <title>Genome-based taxonomic framework of Microbacterium strains isolated from marine environment, the description of four new species and reclassification of four preexisting species.</title>
        <authorList>
            <person name="Lee S.D."/>
            <person name="Kim S.-M."/>
            <person name="Byeon Y.-S."/>
            <person name="Yang H.L."/>
            <person name="Kim I.S."/>
        </authorList>
    </citation>
    <scope>NUCLEOTIDE SEQUENCE [LARGE SCALE GENOMIC DNA]</scope>
    <source>
        <strain evidence="9 10">SSW1-36</strain>
    </source>
</reference>
<feature type="domain" description="ABC transporter" evidence="7">
    <location>
        <begin position="349"/>
        <end position="581"/>
    </location>
</feature>
<dbReference type="InterPro" id="IPR017871">
    <property type="entry name" value="ABC_transporter-like_CS"/>
</dbReference>
<dbReference type="PANTHER" id="PTHR43394">
    <property type="entry name" value="ATP-DEPENDENT PERMEASE MDL1, MITOCHONDRIAL"/>
    <property type="match status" value="1"/>
</dbReference>
<keyword evidence="10" id="KW-1185">Reference proteome</keyword>
<feature type="transmembrane region" description="Helical" evidence="6">
    <location>
        <begin position="141"/>
        <end position="165"/>
    </location>
</feature>
<keyword evidence="9" id="KW-0547">Nucleotide-binding</keyword>
<evidence type="ECO:0000313" key="10">
    <source>
        <dbReference type="Proteomes" id="UP000831963"/>
    </source>
</evidence>
<feature type="domain" description="ABC transmembrane type-1" evidence="8">
    <location>
        <begin position="35"/>
        <end position="312"/>
    </location>
</feature>
<keyword evidence="4 6" id="KW-0472">Membrane</keyword>
<evidence type="ECO:0000256" key="6">
    <source>
        <dbReference type="SAM" id="Phobius"/>
    </source>
</evidence>
<dbReference type="EMBL" id="CP078077">
    <property type="protein sequence ID" value="UPL13547.1"/>
    <property type="molecule type" value="Genomic_DNA"/>
</dbReference>
<dbReference type="RefSeq" id="WP_247956808.1">
    <property type="nucleotide sequence ID" value="NZ_CP078077.1"/>
</dbReference>
<dbReference type="InterPro" id="IPR003439">
    <property type="entry name" value="ABC_transporter-like_ATP-bd"/>
</dbReference>